<comment type="caution">
    <text evidence="1">The sequence shown here is derived from an EMBL/GenBank/DDBJ whole genome shotgun (WGS) entry which is preliminary data.</text>
</comment>
<sequence>MNQWMDENSSAMEAFMTSTNLSFFWLSTPHLATTTTTSVPDPTQDLPQPQSPLSITLQARNATTSSQGIDRKRQGELNTCYLLEI</sequence>
<accession>A0A6A4Q134</accession>
<reference evidence="2" key="1">
    <citation type="journal article" date="2020" name="Nat. Commun.">
        <title>Genome sequence of the cluster root forming white lupin.</title>
        <authorList>
            <person name="Hufnagel B."/>
            <person name="Marques A."/>
            <person name="Soriano A."/>
            <person name="Marques L."/>
            <person name="Divol F."/>
            <person name="Doumas P."/>
            <person name="Sallet E."/>
            <person name="Mancinotti D."/>
            <person name="Carrere S."/>
            <person name="Marande W."/>
            <person name="Arribat S."/>
            <person name="Keller J."/>
            <person name="Huneau C."/>
            <person name="Blein T."/>
            <person name="Aime D."/>
            <person name="Laguerre M."/>
            <person name="Taylor J."/>
            <person name="Schubert V."/>
            <person name="Nelson M."/>
            <person name="Geu-Flores F."/>
            <person name="Crespi M."/>
            <person name="Gallardo-Guerrero K."/>
            <person name="Delaux P.-M."/>
            <person name="Salse J."/>
            <person name="Berges H."/>
            <person name="Guyot R."/>
            <person name="Gouzy J."/>
            <person name="Peret B."/>
        </authorList>
    </citation>
    <scope>NUCLEOTIDE SEQUENCE [LARGE SCALE GENOMIC DNA]</scope>
    <source>
        <strain evidence="2">cv. Amiga</strain>
    </source>
</reference>
<evidence type="ECO:0000313" key="2">
    <source>
        <dbReference type="Proteomes" id="UP000447434"/>
    </source>
</evidence>
<gene>
    <name evidence="1" type="ORF">Lalb_Chr09g0332351</name>
</gene>
<name>A0A6A4Q134_LUPAL</name>
<keyword evidence="2" id="KW-1185">Reference proteome</keyword>
<dbReference type="Proteomes" id="UP000447434">
    <property type="component" value="Chromosome 9"/>
</dbReference>
<evidence type="ECO:0000313" key="1">
    <source>
        <dbReference type="EMBL" id="KAE9607657.1"/>
    </source>
</evidence>
<protein>
    <submittedName>
        <fullName evidence="1">Uncharacterized protein</fullName>
    </submittedName>
</protein>
<proteinExistence type="predicted"/>
<dbReference type="AlphaFoldDB" id="A0A6A4Q134"/>
<dbReference type="EMBL" id="WOCE01000009">
    <property type="protein sequence ID" value="KAE9607657.1"/>
    <property type="molecule type" value="Genomic_DNA"/>
</dbReference>
<organism evidence="1 2">
    <name type="scientific">Lupinus albus</name>
    <name type="common">White lupine</name>
    <name type="synonym">Lupinus termis</name>
    <dbReference type="NCBI Taxonomy" id="3870"/>
    <lineage>
        <taxon>Eukaryota</taxon>
        <taxon>Viridiplantae</taxon>
        <taxon>Streptophyta</taxon>
        <taxon>Embryophyta</taxon>
        <taxon>Tracheophyta</taxon>
        <taxon>Spermatophyta</taxon>
        <taxon>Magnoliopsida</taxon>
        <taxon>eudicotyledons</taxon>
        <taxon>Gunneridae</taxon>
        <taxon>Pentapetalae</taxon>
        <taxon>rosids</taxon>
        <taxon>fabids</taxon>
        <taxon>Fabales</taxon>
        <taxon>Fabaceae</taxon>
        <taxon>Papilionoideae</taxon>
        <taxon>50 kb inversion clade</taxon>
        <taxon>genistoids sensu lato</taxon>
        <taxon>core genistoids</taxon>
        <taxon>Genisteae</taxon>
        <taxon>Lupinus</taxon>
    </lineage>
</organism>